<comment type="catalytic activity">
    <reaction evidence="31">
        <text>glycochenodeoxycholate(in) + ATP + H2O = glycochenodeoxycholate(out) + ADP + phosphate + H(+)</text>
        <dbReference type="Rhea" id="RHEA:50060"/>
        <dbReference type="ChEBI" id="CHEBI:15377"/>
        <dbReference type="ChEBI" id="CHEBI:15378"/>
        <dbReference type="ChEBI" id="CHEBI:30616"/>
        <dbReference type="ChEBI" id="CHEBI:36252"/>
        <dbReference type="ChEBI" id="CHEBI:43474"/>
        <dbReference type="ChEBI" id="CHEBI:456216"/>
    </reaction>
    <physiologicalReaction direction="left-to-right" evidence="31">
        <dbReference type="Rhea" id="RHEA:50061"/>
    </physiologicalReaction>
</comment>
<evidence type="ECO:0000256" key="15">
    <source>
        <dbReference type="ARBA" id="ARBA00022776"/>
    </source>
</evidence>
<dbReference type="FunFam" id="1.20.1560.10:FF:000018">
    <property type="entry name" value="ATP-binding cassette subfamily B member 11"/>
    <property type="match status" value="1"/>
</dbReference>
<evidence type="ECO:0000256" key="1">
    <source>
        <dbReference type="ARBA" id="ARBA00004195"/>
    </source>
</evidence>
<keyword evidence="8" id="KW-1003">Cell membrane</keyword>
<dbReference type="GO" id="GO:0055038">
    <property type="term" value="C:recycling endosome membrane"/>
    <property type="evidence" value="ECO:0007669"/>
    <property type="project" value="UniProtKB-SubCell"/>
</dbReference>
<keyword evidence="21 39" id="KW-0472">Membrane</keyword>
<comment type="catalytic activity">
    <reaction evidence="29">
        <text>glycoursodeoxycholate(in) + ATP + H2O = glycoursodeoxycholate(out) + ADP + phosphate + H(+)</text>
        <dbReference type="Rhea" id="RHEA:50068"/>
        <dbReference type="ChEBI" id="CHEBI:15377"/>
        <dbReference type="ChEBI" id="CHEBI:15378"/>
        <dbReference type="ChEBI" id="CHEBI:30616"/>
        <dbReference type="ChEBI" id="CHEBI:43474"/>
        <dbReference type="ChEBI" id="CHEBI:132030"/>
        <dbReference type="ChEBI" id="CHEBI:456216"/>
    </reaction>
    <physiologicalReaction direction="left-to-right" evidence="29">
        <dbReference type="Rhea" id="RHEA:50069"/>
    </physiologicalReaction>
</comment>
<dbReference type="GO" id="GO:0090374">
    <property type="term" value="P:oligopeptide export from mitochondrion"/>
    <property type="evidence" value="ECO:0007669"/>
    <property type="project" value="TreeGrafter"/>
</dbReference>
<dbReference type="Gene3D" id="6.10.250.1950">
    <property type="match status" value="1"/>
</dbReference>
<reference evidence="42" key="1">
    <citation type="submission" date="2020-03" db="EMBL/GenBank/DDBJ databases">
        <title>Studies in the Genomics of Life Span.</title>
        <authorList>
            <person name="Glass D."/>
        </authorList>
    </citation>
    <scope>NUCLEOTIDE SEQUENCE</scope>
    <source>
        <strain evidence="42">LTLLF</strain>
        <tissue evidence="42">Muscle</tissue>
    </source>
</reference>
<keyword evidence="9" id="KW-0597">Phosphoprotein</keyword>
<evidence type="ECO:0000256" key="25">
    <source>
        <dbReference type="ARBA" id="ARBA00023630"/>
    </source>
</evidence>
<keyword evidence="16" id="KW-0067">ATP-binding</keyword>
<evidence type="ECO:0000256" key="13">
    <source>
        <dbReference type="ARBA" id="ARBA00022741"/>
    </source>
</evidence>
<dbReference type="Proteomes" id="UP000710432">
    <property type="component" value="Unassembled WGS sequence"/>
</dbReference>
<comment type="catalytic activity">
    <reaction evidence="27">
        <text>glycocholate(in) + ATP + H2O = glycocholate(out) + ADP + phosphate + H(+)</text>
        <dbReference type="Rhea" id="RHEA:50056"/>
        <dbReference type="ChEBI" id="CHEBI:15377"/>
        <dbReference type="ChEBI" id="CHEBI:15378"/>
        <dbReference type="ChEBI" id="CHEBI:29746"/>
        <dbReference type="ChEBI" id="CHEBI:30616"/>
        <dbReference type="ChEBI" id="CHEBI:43474"/>
        <dbReference type="ChEBI" id="CHEBI:456216"/>
    </reaction>
    <physiologicalReaction direction="left-to-right" evidence="27">
        <dbReference type="Rhea" id="RHEA:50057"/>
    </physiologicalReaction>
</comment>
<feature type="transmembrane region" description="Helical" evidence="39">
    <location>
        <begin position="155"/>
        <end position="177"/>
    </location>
</feature>
<dbReference type="PROSITE" id="PS50929">
    <property type="entry name" value="ABC_TM1F"/>
    <property type="match status" value="2"/>
</dbReference>
<gene>
    <name evidence="42" type="ORF">LTLLF_203690</name>
</gene>
<evidence type="ECO:0000313" key="43">
    <source>
        <dbReference type="Proteomes" id="UP000710432"/>
    </source>
</evidence>
<dbReference type="GO" id="GO:0005524">
    <property type="term" value="F:ATP binding"/>
    <property type="evidence" value="ECO:0007669"/>
    <property type="project" value="UniProtKB-KW"/>
</dbReference>
<comment type="catalytic activity">
    <reaction evidence="28">
        <text>pravastatin(in) + ATP + H2O = pravastatin(out) + ADP + phosphate + H(+)</text>
        <dbReference type="Rhea" id="RHEA:63908"/>
        <dbReference type="ChEBI" id="CHEBI:15377"/>
        <dbReference type="ChEBI" id="CHEBI:15378"/>
        <dbReference type="ChEBI" id="CHEBI:30616"/>
        <dbReference type="ChEBI" id="CHEBI:43474"/>
        <dbReference type="ChEBI" id="CHEBI:63660"/>
        <dbReference type="ChEBI" id="CHEBI:456216"/>
    </reaction>
    <physiologicalReaction direction="left-to-right" evidence="28">
        <dbReference type="Rhea" id="RHEA:63909"/>
    </physiologicalReaction>
</comment>
<evidence type="ECO:0000256" key="6">
    <source>
        <dbReference type="ARBA" id="ARBA00022448"/>
    </source>
</evidence>
<comment type="caution">
    <text evidence="42">The sequence shown here is derived from an EMBL/GenBank/DDBJ whole genome shotgun (WGS) entry which is preliminary data.</text>
</comment>
<dbReference type="InterPro" id="IPR036640">
    <property type="entry name" value="ABC1_TM_sf"/>
</dbReference>
<dbReference type="PANTHER" id="PTHR43394:SF23">
    <property type="entry name" value="ATP-BINDING CASSETTE SUBFAMILY B MEMBER 11, GENE 2"/>
    <property type="match status" value="1"/>
</dbReference>
<evidence type="ECO:0000256" key="38">
    <source>
        <dbReference type="SAM" id="Coils"/>
    </source>
</evidence>
<evidence type="ECO:0000256" key="39">
    <source>
        <dbReference type="SAM" id="Phobius"/>
    </source>
</evidence>
<evidence type="ECO:0000256" key="35">
    <source>
        <dbReference type="ARBA" id="ARBA00049709"/>
    </source>
</evidence>
<sequence>MSDSVILRSVKKFGEENHAFESDGSSHKRKRKVKSFKLASLNWLLDIEGEIMTYSGIYAGIGAIVLLLGYIQIKFWVIAGARQTRKMRKIYFQRIMRMEIGWFDCTSVGELNSRFSDDINKINEAIADQMALFIQRMMTALSGFVIGFYRGWKLTLVIISVSPLIGIGAAIIGLSVAKFTEFELKAYAKAGSVAEEVISSMRTVAAFGGENKEIERYEKNLVYAQRWGIRKGMVMGFFTGYMWCLIFLCYALAFWYGSSLVLDEEEYTPGTLVQIFLCVIVAAINFGHASSSLEVFATGRSAASSIFQTIDRQPVIDCMSEDGYKLDRIKGEIEFHNVTFRYPSRPDVKILNNLNMVIKPGEMTALVGSSGSGKSTALQLIQRFYDPCEGMVTLDGHDIRSLNTRWLRDQIGVVEQEPVLFSTTIAENIRYGRVEATMEDIVQAAKEANAYNFIMALPQQFDTLVGEGGGHMSGGQKQRVAIARALIRNPKILLLDMATSALDNESEARVQGALNKIQHEHTIVSVAHRLSTVRAADVIIGMEHGVAVERGTQEELLERKGVYFMLVTLQSQGDEPQKEKDVKDKDATEGGTLERTFIRGSYRESLRASIRQRSKSQLSHLTHDPPLAVADHKSTYEDSKDKDEEVEPAPVRRILKFNAPEWHYMLVGAVSASVNGAVTPIYCFIFSQILGGYTFAKSGELLTKRLRKFGFKAMLGQDIGWFDDLRNNPGVLTTRLATDASQVQGAAGSQVGMMVNSFTNIATAILIAFIFRWKLSLLVLCFFPFLAFSGALQTKMLTGFASQDKQALEKAGQITSEALGNIRTVAGIGVEKRFIKAFEAELEMSYRTAVKKANVYGLCFAFSQAVSYLASSSAYRYGGYLIAEEGLHFSYVFRTASSVMMSATAVGRTFSYTPSFAKAKISAARFFQLLDRKPPINVYSGAGEKWDNFQGKIDFIDCKFTYPSRPDIQVLNGLSVSVDPGQTLAFVGSSGCGKSTSIQILERFYDPDQGKVMIDGHDSTKVNIQFLRSNIGIVSQEPVLFDCSILENIKYGDNTRDISMERVVAAAKQAQLHDFVMSLPEKYETNVGSQGSQLSRGEKQRIAIARAIVRDPKILLLDEATSALDTESEKTVQIALDKAREGRTCIVIAHRLSTIQNSDIIAVMSQGVVIEKGTHEELMAQKGAYYKLKSGHADLCRVTEDLSIWLTVLLRTAVTMTYQTHDEPIAGGPEFEIETLRGGGTACWFLPDVSGLQKTVAFLAAQVGELAEGLRSSPPARASDMMFEDELILLNQSINEFGDNLRNGLSGNPSQILGLRDAFKDSLRALSEKLSLKLKEEEKMVEMFLEYQNQLRKQNKLIEEKKDNLLKMIGEVKNKKQELEGLTANIQDLKEEYCRKKETISTANKANGERLKRLQISADMYKDHLELEIRKIHGDKLQFIFTGIDPKKPERPYMFSLCLNEARDYEVSDCSPPLECIAEFQEKPLAQFTNCMVAHRAQTGTVDTSPVDFGAWLLILYSASQPVSIIWYPASLSRLDLALV</sequence>
<evidence type="ECO:0000256" key="31">
    <source>
        <dbReference type="ARBA" id="ARBA00049216"/>
    </source>
</evidence>
<evidence type="ECO:0000256" key="36">
    <source>
        <dbReference type="ARBA" id="ARBA00081528"/>
    </source>
</evidence>
<proteinExistence type="inferred from homology"/>
<keyword evidence="17" id="KW-0832">Ubl conjugation</keyword>
<comment type="similarity">
    <text evidence="5">Belongs to the ABC transporter superfamily. ABCB family. Multidrug resistance exporter (TC 3.A.1.201) subfamily.</text>
</comment>
<keyword evidence="7" id="KW-0158">Chromosome</keyword>
<keyword evidence="19 39" id="KW-1133">Transmembrane helix</keyword>
<comment type="catalytic activity">
    <reaction evidence="30">
        <text>cholate(in) + ATP + H2O = cholate(out) + ADP + phosphate + H(+)</text>
        <dbReference type="Rhea" id="RHEA:50048"/>
        <dbReference type="ChEBI" id="CHEBI:15377"/>
        <dbReference type="ChEBI" id="CHEBI:15378"/>
        <dbReference type="ChEBI" id="CHEBI:29747"/>
        <dbReference type="ChEBI" id="CHEBI:30616"/>
        <dbReference type="ChEBI" id="CHEBI:43474"/>
        <dbReference type="ChEBI" id="CHEBI:456216"/>
    </reaction>
    <physiologicalReaction direction="left-to-right" evidence="30">
        <dbReference type="Rhea" id="RHEA:50049"/>
    </physiologicalReaction>
</comment>
<dbReference type="InterPro" id="IPR027417">
    <property type="entry name" value="P-loop_NTPase"/>
</dbReference>
<dbReference type="CDD" id="cd03249">
    <property type="entry name" value="ABC_MTABC3_MDL1_MDL2"/>
    <property type="match status" value="2"/>
</dbReference>
<evidence type="ECO:0000256" key="18">
    <source>
        <dbReference type="ARBA" id="ARBA00022967"/>
    </source>
</evidence>
<protein>
    <recommendedName>
        <fullName evidence="25">Bile salt export pump</fullName>
    </recommendedName>
    <alternativeName>
        <fullName evidence="37">ATP-binding cassette sub-family B member 11</fullName>
    </alternativeName>
    <alternativeName>
        <fullName evidence="36">Sister of P-glycoprotein</fullName>
    </alternativeName>
</protein>
<feature type="domain" description="ABC transporter" evidence="40">
    <location>
        <begin position="953"/>
        <end position="1191"/>
    </location>
</feature>
<dbReference type="InterPro" id="IPR039421">
    <property type="entry name" value="Type_1_exporter"/>
</dbReference>
<dbReference type="PANTHER" id="PTHR43394">
    <property type="entry name" value="ATP-DEPENDENT PERMEASE MDL1, MITOCHONDRIAL"/>
    <property type="match status" value="1"/>
</dbReference>
<evidence type="ECO:0000256" key="19">
    <source>
        <dbReference type="ARBA" id="ARBA00022989"/>
    </source>
</evidence>
<dbReference type="InterPro" id="IPR013255">
    <property type="entry name" value="Spc25_C"/>
</dbReference>
<dbReference type="InterPro" id="IPR011527">
    <property type="entry name" value="ABC1_TM_dom"/>
</dbReference>
<dbReference type="FunFam" id="1.20.1560.10:FF:000009">
    <property type="entry name" value="ABC transporter B family member 1"/>
    <property type="match status" value="1"/>
</dbReference>
<evidence type="ECO:0000256" key="16">
    <source>
        <dbReference type="ARBA" id="ARBA00022840"/>
    </source>
</evidence>
<evidence type="ECO:0000256" key="4">
    <source>
        <dbReference type="ARBA" id="ARBA00006379"/>
    </source>
</evidence>
<feature type="transmembrane region" description="Helical" evidence="39">
    <location>
        <begin position="662"/>
        <end position="690"/>
    </location>
</feature>
<dbReference type="SUPFAM" id="SSF90123">
    <property type="entry name" value="ABC transporter transmembrane region"/>
    <property type="match status" value="2"/>
</dbReference>
<dbReference type="GO" id="GO:0016324">
    <property type="term" value="C:apical plasma membrane"/>
    <property type="evidence" value="ECO:0007669"/>
    <property type="project" value="UniProtKB-SubCell"/>
</dbReference>
<evidence type="ECO:0000256" key="33">
    <source>
        <dbReference type="ARBA" id="ARBA00049525"/>
    </source>
</evidence>
<name>A0A8J6FW13_MICOH</name>
<keyword evidence="22" id="KW-0325">Glycoprotein</keyword>
<dbReference type="FunFam" id="3.40.50.300:FF:000479">
    <property type="entry name" value="Multidrug resistance protein 1A"/>
    <property type="match status" value="2"/>
</dbReference>
<organism evidence="42 43">
    <name type="scientific">Microtus ochrogaster</name>
    <name type="common">Prairie vole</name>
    <dbReference type="NCBI Taxonomy" id="79684"/>
    <lineage>
        <taxon>Eukaryota</taxon>
        <taxon>Metazoa</taxon>
        <taxon>Chordata</taxon>
        <taxon>Craniata</taxon>
        <taxon>Vertebrata</taxon>
        <taxon>Euteleostomi</taxon>
        <taxon>Mammalia</taxon>
        <taxon>Eutheria</taxon>
        <taxon>Euarchontoglires</taxon>
        <taxon>Glires</taxon>
        <taxon>Rodentia</taxon>
        <taxon>Myomorpha</taxon>
        <taxon>Muroidea</taxon>
        <taxon>Cricetidae</taxon>
        <taxon>Arvicolinae</taxon>
        <taxon>Microtus</taxon>
    </lineage>
</organism>
<comment type="subcellular location">
    <subcellularLocation>
        <location evidence="2">Apical cell membrane</location>
        <topology evidence="2">Multi-pass membrane protein</topology>
    </subcellularLocation>
    <subcellularLocation>
        <location evidence="3">Chromosome</location>
        <location evidence="3">Centromere</location>
    </subcellularLocation>
    <subcellularLocation>
        <location evidence="1">Recycling endosome membrane</location>
        <topology evidence="1">Multi-pass membrane protein</topology>
    </subcellularLocation>
</comment>
<evidence type="ECO:0000256" key="2">
    <source>
        <dbReference type="ARBA" id="ARBA00004424"/>
    </source>
</evidence>
<evidence type="ECO:0000256" key="17">
    <source>
        <dbReference type="ARBA" id="ARBA00022843"/>
    </source>
</evidence>
<feature type="domain" description="ABC transporter" evidence="40">
    <location>
        <begin position="333"/>
        <end position="569"/>
    </location>
</feature>
<feature type="transmembrane region" description="Helical" evidence="39">
    <location>
        <begin position="57"/>
        <end position="79"/>
    </location>
</feature>
<dbReference type="PROSITE" id="PS00211">
    <property type="entry name" value="ABC_TRANSPORTER_1"/>
    <property type="match status" value="1"/>
</dbReference>
<feature type="domain" description="ABC transmembrane type-1" evidence="41">
    <location>
        <begin position="685"/>
        <end position="918"/>
    </location>
</feature>
<keyword evidence="15" id="KW-0498">Mitosis</keyword>
<evidence type="ECO:0000256" key="37">
    <source>
        <dbReference type="ARBA" id="ARBA00083693"/>
    </source>
</evidence>
<dbReference type="FunFam" id="1.20.1560.10:FF:000051">
    <property type="entry name" value="ATP-binding cassette subfamily B member 11"/>
    <property type="match status" value="1"/>
</dbReference>
<evidence type="ECO:0000256" key="21">
    <source>
        <dbReference type="ARBA" id="ARBA00023136"/>
    </source>
</evidence>
<evidence type="ECO:0000256" key="34">
    <source>
        <dbReference type="ARBA" id="ARBA00049631"/>
    </source>
</evidence>
<keyword evidence="10" id="KW-0132">Cell division</keyword>
<dbReference type="Pfam" id="PF00005">
    <property type="entry name" value="ABC_tran"/>
    <property type="match status" value="2"/>
</dbReference>
<dbReference type="InterPro" id="IPR003593">
    <property type="entry name" value="AAA+_ATPase"/>
</dbReference>
<dbReference type="GO" id="GO:0031262">
    <property type="term" value="C:Ndc80 complex"/>
    <property type="evidence" value="ECO:0007669"/>
    <property type="project" value="InterPro"/>
</dbReference>
<dbReference type="Gene3D" id="1.20.1560.10">
    <property type="entry name" value="ABC transporter type 1, transmembrane domain"/>
    <property type="match status" value="2"/>
</dbReference>
<keyword evidence="24" id="KW-0137">Centromere</keyword>
<dbReference type="InterPro" id="IPR017871">
    <property type="entry name" value="ABC_transporter-like_CS"/>
</dbReference>
<dbReference type="GO" id="GO:0007059">
    <property type="term" value="P:chromosome segregation"/>
    <property type="evidence" value="ECO:0007669"/>
    <property type="project" value="InterPro"/>
</dbReference>
<evidence type="ECO:0000256" key="23">
    <source>
        <dbReference type="ARBA" id="ARBA00023306"/>
    </source>
</evidence>
<keyword evidence="6" id="KW-0813">Transport</keyword>
<dbReference type="GO" id="GO:0005743">
    <property type="term" value="C:mitochondrial inner membrane"/>
    <property type="evidence" value="ECO:0007669"/>
    <property type="project" value="TreeGrafter"/>
</dbReference>
<feature type="transmembrane region" description="Helical" evidence="39">
    <location>
        <begin position="234"/>
        <end position="255"/>
    </location>
</feature>
<evidence type="ECO:0000256" key="8">
    <source>
        <dbReference type="ARBA" id="ARBA00022475"/>
    </source>
</evidence>
<dbReference type="GO" id="GO:0015126">
    <property type="term" value="F:canalicular bile acid transmembrane transporter activity"/>
    <property type="evidence" value="ECO:0007669"/>
    <property type="project" value="UniProtKB-ARBA"/>
</dbReference>
<comment type="subunit">
    <text evidence="35">Interacts with HAX1. Interacts with the adapter protein complex 2 (AP-2) throught AP2A2 or AP2A1; this interaction regulates cell membrane expression of ABCB11 through its internalization in a clathrin-dependent manner and its subsequent degradation.</text>
</comment>
<keyword evidence="20 38" id="KW-0175">Coiled coil</keyword>
<evidence type="ECO:0000256" key="24">
    <source>
        <dbReference type="ARBA" id="ARBA00023328"/>
    </source>
</evidence>
<comment type="function">
    <text evidence="34">Catalyzes the transport of the major hydrophobic bile salts, such as taurine and glycine-conjugated cholic acid across the canalicular membrane of hepatocytes in an ATP-dependent manner, therefore participates in hepatic bile acid homeostasis and consequently to lipid homeostasis through regulation of biliary lipid secretion in a bile salts dependent manner. Transports taurine-conjugated bile salts more rapidly than glycine-conjugated bile salts. Also transports non-bile acid compounds, such as pravastatin and fexofenadine in an ATP-dependent manner and may be involved in their biliary excretion.</text>
</comment>
<comment type="similarity">
    <text evidence="4">Belongs to the SPC25 family.</text>
</comment>
<feature type="transmembrane region" description="Helical" evidence="39">
    <location>
        <begin position="761"/>
        <end position="788"/>
    </location>
</feature>
<dbReference type="EMBL" id="JAATJU010028200">
    <property type="protein sequence ID" value="KAH0499902.1"/>
    <property type="molecule type" value="Genomic_DNA"/>
</dbReference>
<evidence type="ECO:0000256" key="7">
    <source>
        <dbReference type="ARBA" id="ARBA00022454"/>
    </source>
</evidence>
<evidence type="ECO:0000256" key="14">
    <source>
        <dbReference type="ARBA" id="ARBA00022753"/>
    </source>
</evidence>
<evidence type="ECO:0000256" key="9">
    <source>
        <dbReference type="ARBA" id="ARBA00022553"/>
    </source>
</evidence>
<evidence type="ECO:0000256" key="3">
    <source>
        <dbReference type="ARBA" id="ARBA00004584"/>
    </source>
</evidence>
<keyword evidence="14" id="KW-0967">Endosome</keyword>
<keyword evidence="11 39" id="KW-0812">Transmembrane</keyword>
<dbReference type="GO" id="GO:0016887">
    <property type="term" value="F:ATP hydrolysis activity"/>
    <property type="evidence" value="ECO:0007669"/>
    <property type="project" value="InterPro"/>
</dbReference>
<evidence type="ECO:0000256" key="11">
    <source>
        <dbReference type="ARBA" id="ARBA00022692"/>
    </source>
</evidence>
<evidence type="ECO:0000256" key="20">
    <source>
        <dbReference type="ARBA" id="ARBA00023054"/>
    </source>
</evidence>
<comment type="catalytic activity">
    <reaction evidence="32">
        <text>tauroursodeoxycholate(in) + ATP + H2O = tauroursodeoxycholate(out) + ADP + phosphate + H(+)</text>
        <dbReference type="Rhea" id="RHEA:50072"/>
        <dbReference type="ChEBI" id="CHEBI:15377"/>
        <dbReference type="ChEBI" id="CHEBI:15378"/>
        <dbReference type="ChEBI" id="CHEBI:30616"/>
        <dbReference type="ChEBI" id="CHEBI:43474"/>
        <dbReference type="ChEBI" id="CHEBI:132028"/>
        <dbReference type="ChEBI" id="CHEBI:456216"/>
    </reaction>
    <physiologicalReaction direction="left-to-right" evidence="32">
        <dbReference type="Rhea" id="RHEA:50073"/>
    </physiologicalReaction>
</comment>
<comment type="catalytic activity">
    <reaction evidence="26">
        <text>taurocholate(in) + ATP + H2O = taurocholate(out) + ADP + phosphate + H(+)</text>
        <dbReference type="Rhea" id="RHEA:50052"/>
        <dbReference type="ChEBI" id="CHEBI:15377"/>
        <dbReference type="ChEBI" id="CHEBI:15378"/>
        <dbReference type="ChEBI" id="CHEBI:30616"/>
        <dbReference type="ChEBI" id="CHEBI:36257"/>
        <dbReference type="ChEBI" id="CHEBI:43474"/>
        <dbReference type="ChEBI" id="CHEBI:456216"/>
    </reaction>
    <physiologicalReaction direction="left-to-right" evidence="26">
        <dbReference type="Rhea" id="RHEA:50053"/>
    </physiologicalReaction>
</comment>
<dbReference type="GO" id="GO:0051301">
    <property type="term" value="P:cell division"/>
    <property type="evidence" value="ECO:0007669"/>
    <property type="project" value="UniProtKB-KW"/>
</dbReference>
<evidence type="ECO:0000256" key="10">
    <source>
        <dbReference type="ARBA" id="ARBA00022618"/>
    </source>
</evidence>
<dbReference type="PROSITE" id="PS50893">
    <property type="entry name" value="ABC_TRANSPORTER_2"/>
    <property type="match status" value="2"/>
</dbReference>
<feature type="transmembrane region" description="Helical" evidence="39">
    <location>
        <begin position="130"/>
        <end position="149"/>
    </location>
</feature>
<dbReference type="InterPro" id="IPR003439">
    <property type="entry name" value="ABC_transporter-like_ATP-bd"/>
</dbReference>
<evidence type="ECO:0000256" key="30">
    <source>
        <dbReference type="ARBA" id="ARBA00048732"/>
    </source>
</evidence>
<feature type="coiled-coil region" evidence="38">
    <location>
        <begin position="1320"/>
        <end position="1392"/>
    </location>
</feature>
<evidence type="ECO:0000259" key="40">
    <source>
        <dbReference type="PROSITE" id="PS50893"/>
    </source>
</evidence>
<dbReference type="SMART" id="SM00382">
    <property type="entry name" value="AAA"/>
    <property type="match status" value="2"/>
</dbReference>
<evidence type="ECO:0000256" key="5">
    <source>
        <dbReference type="ARBA" id="ARBA00007577"/>
    </source>
</evidence>
<keyword evidence="12" id="KW-0677">Repeat</keyword>
<feature type="transmembrane region" description="Helical" evidence="39">
    <location>
        <begin position="267"/>
        <end position="286"/>
    </location>
</feature>
<keyword evidence="13" id="KW-0547">Nucleotide-binding</keyword>
<keyword evidence="23" id="KW-0131">Cell cycle</keyword>
<evidence type="ECO:0000259" key="41">
    <source>
        <dbReference type="PROSITE" id="PS50929"/>
    </source>
</evidence>
<evidence type="ECO:0000256" key="12">
    <source>
        <dbReference type="ARBA" id="ARBA00022737"/>
    </source>
</evidence>
<evidence type="ECO:0000256" key="26">
    <source>
        <dbReference type="ARBA" id="ARBA00047495"/>
    </source>
</evidence>
<feature type="domain" description="ABC transmembrane type-1" evidence="41">
    <location>
        <begin position="54"/>
        <end position="298"/>
    </location>
</feature>
<dbReference type="CDD" id="cd18577">
    <property type="entry name" value="ABC_6TM_Pgp_ABCB1_D1_like"/>
    <property type="match status" value="1"/>
</dbReference>
<evidence type="ECO:0000256" key="29">
    <source>
        <dbReference type="ARBA" id="ARBA00048306"/>
    </source>
</evidence>
<evidence type="ECO:0000256" key="22">
    <source>
        <dbReference type="ARBA" id="ARBA00023180"/>
    </source>
</evidence>
<evidence type="ECO:0000313" key="42">
    <source>
        <dbReference type="EMBL" id="KAH0499902.1"/>
    </source>
</evidence>
<dbReference type="Pfam" id="PF00664">
    <property type="entry name" value="ABC_membrane"/>
    <property type="match status" value="2"/>
</dbReference>
<dbReference type="GO" id="GO:0015421">
    <property type="term" value="F:ABC-type oligopeptide transporter activity"/>
    <property type="evidence" value="ECO:0007669"/>
    <property type="project" value="TreeGrafter"/>
</dbReference>
<dbReference type="CDD" id="cd23784">
    <property type="entry name" value="RWD_Spc25"/>
    <property type="match status" value="1"/>
</dbReference>
<dbReference type="Pfam" id="PF08234">
    <property type="entry name" value="Spindle_Spc25"/>
    <property type="match status" value="1"/>
</dbReference>
<evidence type="ECO:0000256" key="27">
    <source>
        <dbReference type="ARBA" id="ARBA00047763"/>
    </source>
</evidence>
<comment type="catalytic activity">
    <reaction evidence="33">
        <text>taurochenodeoxycholate(in) + ATP + H2O = taurochenodeoxycholate(out) + ADP + phosphate + H(+)</text>
        <dbReference type="Rhea" id="RHEA:50064"/>
        <dbReference type="ChEBI" id="CHEBI:9407"/>
        <dbReference type="ChEBI" id="CHEBI:15377"/>
        <dbReference type="ChEBI" id="CHEBI:15378"/>
        <dbReference type="ChEBI" id="CHEBI:30616"/>
        <dbReference type="ChEBI" id="CHEBI:43474"/>
        <dbReference type="ChEBI" id="CHEBI:456216"/>
    </reaction>
    <physiologicalReaction direction="left-to-right" evidence="33">
        <dbReference type="Rhea" id="RHEA:50065"/>
    </physiologicalReaction>
</comment>
<dbReference type="SUPFAM" id="SSF52540">
    <property type="entry name" value="P-loop containing nucleoside triphosphate hydrolases"/>
    <property type="match status" value="2"/>
</dbReference>
<dbReference type="Gene3D" id="3.40.50.300">
    <property type="entry name" value="P-loop containing nucleotide triphosphate hydrolases"/>
    <property type="match status" value="2"/>
</dbReference>
<keyword evidence="18" id="KW-1278">Translocase</keyword>
<accession>A0A8J6FW13</accession>
<dbReference type="CDD" id="cd18578">
    <property type="entry name" value="ABC_6TM_Pgp_ABCB1_D2_like"/>
    <property type="match status" value="1"/>
</dbReference>
<evidence type="ECO:0000256" key="32">
    <source>
        <dbReference type="ARBA" id="ARBA00049271"/>
    </source>
</evidence>
<evidence type="ECO:0000256" key="28">
    <source>
        <dbReference type="ARBA" id="ARBA00047914"/>
    </source>
</evidence>